<gene>
    <name evidence="1" type="ORF">C1SCF055_LOCUS7248</name>
</gene>
<reference evidence="2 3" key="2">
    <citation type="submission" date="2024-05" db="EMBL/GenBank/DDBJ databases">
        <authorList>
            <person name="Chen Y."/>
            <person name="Shah S."/>
            <person name="Dougan E. K."/>
            <person name="Thang M."/>
            <person name="Chan C."/>
        </authorList>
    </citation>
    <scope>NUCLEOTIDE SEQUENCE [LARGE SCALE GENOMIC DNA]</scope>
</reference>
<evidence type="ECO:0000313" key="2">
    <source>
        <dbReference type="EMBL" id="CAL4766597.1"/>
    </source>
</evidence>
<sequence length="236" mass="26588">QASVLALGSGFLLFELELLETLRRCHSIVPSIVRLVDPLYRPAADCSATRRRQHAFALEAIEEFRTWFPDTSVVTYGSVAELKDEEISVDLVLQLDAEALNYEDVVPFLSRLSPWGLFLRLSGCEGHGEDGDLFRRLLKATADGEAIWRSTVSADALQRKNFQAPELPELRRRYLERFVHASPQSREGRLFRVTADGVPKGLVVIRDAPRLDGRSGLGCSCPWRTTGWQRQWSFSG</sequence>
<dbReference type="EMBL" id="CAMXCT030000472">
    <property type="protein sequence ID" value="CAL4766597.1"/>
    <property type="molecule type" value="Genomic_DNA"/>
</dbReference>
<dbReference type="Proteomes" id="UP001152797">
    <property type="component" value="Unassembled WGS sequence"/>
</dbReference>
<accession>A0A9P1BVA4</accession>
<dbReference type="AlphaFoldDB" id="A0A9P1BVA4"/>
<dbReference type="EMBL" id="CAMXCT010000472">
    <property type="protein sequence ID" value="CAI3979285.1"/>
    <property type="molecule type" value="Genomic_DNA"/>
</dbReference>
<organism evidence="1">
    <name type="scientific">Cladocopium goreaui</name>
    <dbReference type="NCBI Taxonomy" id="2562237"/>
    <lineage>
        <taxon>Eukaryota</taxon>
        <taxon>Sar</taxon>
        <taxon>Alveolata</taxon>
        <taxon>Dinophyceae</taxon>
        <taxon>Suessiales</taxon>
        <taxon>Symbiodiniaceae</taxon>
        <taxon>Cladocopium</taxon>
    </lineage>
</organism>
<keyword evidence="3" id="KW-1185">Reference proteome</keyword>
<dbReference type="OrthoDB" id="446993at2759"/>
<protein>
    <submittedName>
        <fullName evidence="1">Uncharacterized protein</fullName>
    </submittedName>
</protein>
<reference evidence="1" key="1">
    <citation type="submission" date="2022-10" db="EMBL/GenBank/DDBJ databases">
        <authorList>
            <person name="Chen Y."/>
            <person name="Dougan E. K."/>
            <person name="Chan C."/>
            <person name="Rhodes N."/>
            <person name="Thang M."/>
        </authorList>
    </citation>
    <scope>NUCLEOTIDE SEQUENCE</scope>
</reference>
<name>A0A9P1BVA4_9DINO</name>
<proteinExistence type="predicted"/>
<comment type="caution">
    <text evidence="1">The sequence shown here is derived from an EMBL/GenBank/DDBJ whole genome shotgun (WGS) entry which is preliminary data.</text>
</comment>
<dbReference type="EMBL" id="CAMXCT020000472">
    <property type="protein sequence ID" value="CAL1132660.1"/>
    <property type="molecule type" value="Genomic_DNA"/>
</dbReference>
<evidence type="ECO:0000313" key="3">
    <source>
        <dbReference type="Proteomes" id="UP001152797"/>
    </source>
</evidence>
<evidence type="ECO:0000313" key="1">
    <source>
        <dbReference type="EMBL" id="CAI3979285.1"/>
    </source>
</evidence>
<feature type="non-terminal residue" evidence="1">
    <location>
        <position position="1"/>
    </location>
</feature>